<sequence>MDIKCNQQSPGNQSSAAPRDLVKSKKLDKILIVQNKIPHYRKAFYNALAQHYDVHVIHSGEASRAPGDLYRESVVRVRSVGPFRFQSNVLREVTGGEYLATILMFDIRWCNSFLSLIRGTKSRVLLWGHRYSDSWLANKVRTGLMPYADGMIQYGGEGIARMVVEGTDPAKIFVAQNTIEVLNHADGSSERKSSFLFVGRAQKRKKVDQLLYAFAEVVNSLPSRVTIDIVGAGGENVRLACLAKELGISDRVIFHGAITDETQLKRLFHRSFAYVSPGPVGLGVLHSLAYGVPVVTGVLGKHGPEFEHLREGSNAILFRSTAELSRILTDLSHSPRKASSLGKNAYEHYLREGLLAGMVEGFIQAIENRPQVQANAKESAKQSQAKMSQAA</sequence>
<dbReference type="PANTHER" id="PTHR12526:SF637">
    <property type="entry name" value="GLYCOSYLTRANSFERASE EPSF-RELATED"/>
    <property type="match status" value="1"/>
</dbReference>
<proteinExistence type="predicted"/>
<evidence type="ECO:0000313" key="2">
    <source>
        <dbReference type="EMBL" id="QDV55218.1"/>
    </source>
</evidence>
<gene>
    <name evidence="2" type="ORF">Mal33_11880</name>
</gene>
<dbReference type="CDD" id="cd03801">
    <property type="entry name" value="GT4_PimA-like"/>
    <property type="match status" value="1"/>
</dbReference>
<evidence type="ECO:0000259" key="1">
    <source>
        <dbReference type="Pfam" id="PF00534"/>
    </source>
</evidence>
<dbReference type="Pfam" id="PF00534">
    <property type="entry name" value="Glycos_transf_1"/>
    <property type="match status" value="1"/>
</dbReference>
<dbReference type="InterPro" id="IPR001296">
    <property type="entry name" value="Glyco_trans_1"/>
</dbReference>
<keyword evidence="2" id="KW-0808">Transferase</keyword>
<dbReference type="Proteomes" id="UP000316770">
    <property type="component" value="Chromosome"/>
</dbReference>
<keyword evidence="3" id="KW-1185">Reference proteome</keyword>
<dbReference type="Gene3D" id="3.40.50.2000">
    <property type="entry name" value="Glycogen Phosphorylase B"/>
    <property type="match status" value="1"/>
</dbReference>
<name>A0A518IQ51_9BACT</name>
<keyword evidence="2" id="KW-0328">Glycosyltransferase</keyword>
<feature type="domain" description="Glycosyl transferase family 1" evidence="1">
    <location>
        <begin position="188"/>
        <end position="347"/>
    </location>
</feature>
<dbReference type="PANTHER" id="PTHR12526">
    <property type="entry name" value="GLYCOSYLTRANSFERASE"/>
    <property type="match status" value="1"/>
</dbReference>
<accession>A0A518IQ51</accession>
<dbReference type="SUPFAM" id="SSF53756">
    <property type="entry name" value="UDP-Glycosyltransferase/glycogen phosphorylase"/>
    <property type="match status" value="1"/>
</dbReference>
<protein>
    <submittedName>
        <fullName evidence="2">UDP-D-galactose:(Glucosyl)lipopolysaccharide-1, 6-D-galactosyltransferase</fullName>
    </submittedName>
</protein>
<dbReference type="AlphaFoldDB" id="A0A518IQ51"/>
<dbReference type="RefSeq" id="WP_197453058.1">
    <property type="nucleotide sequence ID" value="NZ_CP036318.1"/>
</dbReference>
<dbReference type="EMBL" id="CP036318">
    <property type="protein sequence ID" value="QDV55218.1"/>
    <property type="molecule type" value="Genomic_DNA"/>
</dbReference>
<dbReference type="GO" id="GO:0016757">
    <property type="term" value="F:glycosyltransferase activity"/>
    <property type="evidence" value="ECO:0007669"/>
    <property type="project" value="UniProtKB-KW"/>
</dbReference>
<organism evidence="2 3">
    <name type="scientific">Rosistilla oblonga</name>
    <dbReference type="NCBI Taxonomy" id="2527990"/>
    <lineage>
        <taxon>Bacteria</taxon>
        <taxon>Pseudomonadati</taxon>
        <taxon>Planctomycetota</taxon>
        <taxon>Planctomycetia</taxon>
        <taxon>Pirellulales</taxon>
        <taxon>Pirellulaceae</taxon>
        <taxon>Rosistilla</taxon>
    </lineage>
</organism>
<evidence type="ECO:0000313" key="3">
    <source>
        <dbReference type="Proteomes" id="UP000316770"/>
    </source>
</evidence>
<reference evidence="2 3" key="1">
    <citation type="submission" date="2019-02" db="EMBL/GenBank/DDBJ databases">
        <title>Deep-cultivation of Planctomycetes and their phenomic and genomic characterization uncovers novel biology.</title>
        <authorList>
            <person name="Wiegand S."/>
            <person name="Jogler M."/>
            <person name="Boedeker C."/>
            <person name="Pinto D."/>
            <person name="Vollmers J."/>
            <person name="Rivas-Marin E."/>
            <person name="Kohn T."/>
            <person name="Peeters S.H."/>
            <person name="Heuer A."/>
            <person name="Rast P."/>
            <person name="Oberbeckmann S."/>
            <person name="Bunk B."/>
            <person name="Jeske O."/>
            <person name="Meyerdierks A."/>
            <person name="Storesund J.E."/>
            <person name="Kallscheuer N."/>
            <person name="Luecker S."/>
            <person name="Lage O.M."/>
            <person name="Pohl T."/>
            <person name="Merkel B.J."/>
            <person name="Hornburger P."/>
            <person name="Mueller R.-W."/>
            <person name="Bruemmer F."/>
            <person name="Labrenz M."/>
            <person name="Spormann A.M."/>
            <person name="Op den Camp H."/>
            <person name="Overmann J."/>
            <person name="Amann R."/>
            <person name="Jetten M.S.M."/>
            <person name="Mascher T."/>
            <person name="Medema M.H."/>
            <person name="Devos D.P."/>
            <person name="Kaster A.-K."/>
            <person name="Ovreas L."/>
            <person name="Rohde M."/>
            <person name="Galperin M.Y."/>
            <person name="Jogler C."/>
        </authorList>
    </citation>
    <scope>NUCLEOTIDE SEQUENCE [LARGE SCALE GENOMIC DNA]</scope>
    <source>
        <strain evidence="2 3">Mal33</strain>
    </source>
</reference>